<evidence type="ECO:0000256" key="4">
    <source>
        <dbReference type="ARBA" id="ARBA00022989"/>
    </source>
</evidence>
<dbReference type="InterPro" id="IPR000301">
    <property type="entry name" value="Tetraspanin_animals"/>
</dbReference>
<feature type="transmembrane region" description="Helical" evidence="7">
    <location>
        <begin position="12"/>
        <end position="35"/>
    </location>
</feature>
<feature type="disulfide bond" evidence="6">
    <location>
        <begin position="150"/>
        <end position="169"/>
    </location>
</feature>
<dbReference type="PRINTS" id="PR00259">
    <property type="entry name" value="TMFOUR"/>
</dbReference>
<evidence type="ECO:0000256" key="6">
    <source>
        <dbReference type="PIRSR" id="PIRSR002419-1"/>
    </source>
</evidence>
<keyword evidence="6" id="KW-1015">Disulfide bond</keyword>
<feature type="transmembrane region" description="Helical" evidence="7">
    <location>
        <begin position="55"/>
        <end position="74"/>
    </location>
</feature>
<dbReference type="PANTHER" id="PTHR19282:SF521">
    <property type="entry name" value="IP01817P-RELATED"/>
    <property type="match status" value="1"/>
</dbReference>
<dbReference type="InterPro" id="IPR018499">
    <property type="entry name" value="Tetraspanin/Peripherin"/>
</dbReference>
<evidence type="ECO:0000256" key="2">
    <source>
        <dbReference type="ARBA" id="ARBA00006840"/>
    </source>
</evidence>
<feature type="transmembrane region" description="Helical" evidence="7">
    <location>
        <begin position="86"/>
        <end position="109"/>
    </location>
</feature>
<dbReference type="SUPFAM" id="SSF48652">
    <property type="entry name" value="Tetraspanin"/>
    <property type="match status" value="1"/>
</dbReference>
<evidence type="ECO:0000256" key="3">
    <source>
        <dbReference type="ARBA" id="ARBA00022692"/>
    </source>
</evidence>
<evidence type="ECO:0000256" key="1">
    <source>
        <dbReference type="ARBA" id="ARBA00004141"/>
    </source>
</evidence>
<accession>J3JV52</accession>
<dbReference type="CDD" id="cd03127">
    <property type="entry name" value="tetraspanin_LEL"/>
    <property type="match status" value="1"/>
</dbReference>
<keyword evidence="3 7" id="KW-0812">Transmembrane</keyword>
<dbReference type="OrthoDB" id="71600at2759"/>
<protein>
    <recommendedName>
        <fullName evidence="7">Tetraspanin</fullName>
    </recommendedName>
</protein>
<feature type="transmembrane region" description="Helical" evidence="7">
    <location>
        <begin position="197"/>
        <end position="220"/>
    </location>
</feature>
<proteinExistence type="evidence at transcript level"/>
<dbReference type="InterPro" id="IPR008952">
    <property type="entry name" value="Tetraspanin_EC2_sf"/>
</dbReference>
<evidence type="ECO:0000256" key="5">
    <source>
        <dbReference type="ARBA" id="ARBA00023136"/>
    </source>
</evidence>
<sequence>MCCSEGLVRACVFVANFALGLIGIVLLSLGAFYTIQLNQYELGIPEDYETLKFLPIYSMIVGAVAFLISFWGCWGTLKSNTSLLTSYAAILVVLFILQVGLGLFALLHIKNEDDLHQQLEQRLDIAFSKYNQTAEDTAAVISIQTNLECCGTTSPKWWSSVGLEVSPSCYGKSQQADAFGQGCIQALLAFIVRFAKLTAIIALSVSAIDVIGAVVALYLIKCIKARQIRKVYY</sequence>
<organism evidence="8">
    <name type="scientific">Dendroctonus ponderosae</name>
    <name type="common">Mountain pine beetle</name>
    <dbReference type="NCBI Taxonomy" id="77166"/>
    <lineage>
        <taxon>Eukaryota</taxon>
        <taxon>Metazoa</taxon>
        <taxon>Ecdysozoa</taxon>
        <taxon>Arthropoda</taxon>
        <taxon>Hexapoda</taxon>
        <taxon>Insecta</taxon>
        <taxon>Pterygota</taxon>
        <taxon>Neoptera</taxon>
        <taxon>Endopterygota</taxon>
        <taxon>Coleoptera</taxon>
        <taxon>Polyphaga</taxon>
        <taxon>Cucujiformia</taxon>
        <taxon>Curculionidae</taxon>
        <taxon>Scolytinae</taxon>
        <taxon>Dendroctonus</taxon>
    </lineage>
</organism>
<dbReference type="GO" id="GO:0005886">
    <property type="term" value="C:plasma membrane"/>
    <property type="evidence" value="ECO:0007669"/>
    <property type="project" value="TreeGrafter"/>
</dbReference>
<comment type="similarity">
    <text evidence="2 7">Belongs to the tetraspanin (TM4SF) family.</text>
</comment>
<reference evidence="8" key="1">
    <citation type="journal article" date="2012" name="Insect Biochem. Mol. Biol.">
        <title>Transcriptome and full-length cDNA resources for the mountain pine beetle, Dendroctonus ponderosae Hopkins, a major insect pest of pine forests.</title>
        <authorList>
            <person name="Keeling C.I."/>
            <person name="Henderson H."/>
            <person name="Li M."/>
            <person name="Yuen M."/>
            <person name="Clark E.L."/>
            <person name="Fraser J.D."/>
            <person name="Huber D.P."/>
            <person name="Liao N.Y."/>
            <person name="Roderick Docking T."/>
            <person name="Birol I."/>
            <person name="Chan S.K."/>
            <person name="Taylor G.A."/>
            <person name="Palmquist D."/>
            <person name="Jones S.J."/>
            <person name="Bohlmann J."/>
        </authorList>
    </citation>
    <scope>NUCLEOTIDE SEQUENCE</scope>
    <source>
        <tissue evidence="8">Whole emerged adults</tissue>
    </source>
</reference>
<keyword evidence="4 7" id="KW-1133">Transmembrane helix</keyword>
<keyword evidence="5 7" id="KW-0472">Membrane</keyword>
<dbReference type="EMBL" id="BT127118">
    <property type="protein sequence ID" value="AEE62080.1"/>
    <property type="molecule type" value="mRNA"/>
</dbReference>
<dbReference type="AlphaFoldDB" id="J3JV52"/>
<feature type="disulfide bond" evidence="6">
    <location>
        <begin position="149"/>
        <end position="183"/>
    </location>
</feature>
<evidence type="ECO:0000256" key="7">
    <source>
        <dbReference type="RuleBase" id="RU361218"/>
    </source>
</evidence>
<dbReference type="PIRSF" id="PIRSF002419">
    <property type="entry name" value="Tetraspanin"/>
    <property type="match status" value="1"/>
</dbReference>
<dbReference type="Gene3D" id="1.10.1450.10">
    <property type="entry name" value="Tetraspanin"/>
    <property type="match status" value="1"/>
</dbReference>
<name>J3JV52_DENPD</name>
<evidence type="ECO:0000313" key="8">
    <source>
        <dbReference type="EMBL" id="AEE62080.1"/>
    </source>
</evidence>
<dbReference type="Pfam" id="PF00335">
    <property type="entry name" value="Tetraspanin"/>
    <property type="match status" value="1"/>
</dbReference>
<comment type="subcellular location">
    <subcellularLocation>
        <location evidence="1 7">Membrane</location>
        <topology evidence="1 7">Multi-pass membrane protein</topology>
    </subcellularLocation>
</comment>
<dbReference type="PANTHER" id="PTHR19282">
    <property type="entry name" value="TETRASPANIN"/>
    <property type="match status" value="1"/>
</dbReference>